<dbReference type="Pfam" id="PF18813">
    <property type="entry name" value="PBECR4"/>
    <property type="match status" value="1"/>
</dbReference>
<accession>A0A0M1VVY5</accession>
<dbReference type="RefSeq" id="WP_008803204.1">
    <property type="nucleotide sequence ID" value="NZ_KQ235737.1"/>
</dbReference>
<dbReference type="EMBL" id="ACDE02000019">
    <property type="protein sequence ID" value="EEO40605.1"/>
    <property type="molecule type" value="Genomic_DNA"/>
</dbReference>
<sequence>MAYKVQKIFEWFKQFDKNDIKIKGETKEFDIELGNKYLPHLLGLQYINDNSSPKKGYDLYNYIKNNNFSDEDILKKVRQYNPDKIVSVEKRIKTFQEFLENIEKGVIVEKTYSNTTIKSDYFIVQSKGNNFLHLGIKQENMGSFINGFDVIPKKDSWLETYFIENNNIKYFDQSKIMEEIKELYKYNEDKQEFEKFTFTGKEIKHEKENNLENNSTEIKGKKKVVIPKKTKSNDRDNER</sequence>
<reference evidence="3 4" key="1">
    <citation type="submission" date="2011-10" db="EMBL/GenBank/DDBJ databases">
        <title>The Genome Sequence of Fusobacterium sp. 4_1_13.</title>
        <authorList>
            <consortium name="The Broad Institute Genome Sequencing Platform"/>
            <person name="Earl A."/>
            <person name="Ward D."/>
            <person name="Feldgarden M."/>
            <person name="Gevers D."/>
            <person name="Strauss J."/>
            <person name="Ambrose C."/>
            <person name="Allen-Vercoe E."/>
            <person name="Young S.K."/>
            <person name="Zeng Q."/>
            <person name="Gargeya S."/>
            <person name="Fitzgerald M."/>
            <person name="Haas B."/>
            <person name="Abouelleil A."/>
            <person name="Alvarado L."/>
            <person name="Arachchi H.M."/>
            <person name="Berlin A."/>
            <person name="Brown A."/>
            <person name="Chapman S.B."/>
            <person name="Chen Z."/>
            <person name="Dunbar C."/>
            <person name="Freedman E."/>
            <person name="Gearin G."/>
            <person name="Goldberg J."/>
            <person name="Griggs A."/>
            <person name="Gujja S."/>
            <person name="Heiman D."/>
            <person name="Howarth C."/>
            <person name="Larson L."/>
            <person name="Lui A."/>
            <person name="MacDonald P.J."/>
            <person name="Montmayeur A."/>
            <person name="Murphy C."/>
            <person name="Neiman D."/>
            <person name="Pearson M."/>
            <person name="Priest M."/>
            <person name="Roberts A."/>
            <person name="Saif S."/>
            <person name="Shea T."/>
            <person name="Shenoy N."/>
            <person name="Sisk P."/>
            <person name="Stolte C."/>
            <person name="Sykes S."/>
            <person name="Wortman J."/>
            <person name="Nusbaum C."/>
            <person name="Birren B."/>
        </authorList>
    </citation>
    <scope>NUCLEOTIDE SEQUENCE [LARGE SCALE GENOMIC DNA]</scope>
    <source>
        <strain evidence="3 4">4_1_13</strain>
    </source>
</reference>
<name>A0A0M1VVY5_FUSVC</name>
<dbReference type="InterPro" id="IPR041420">
    <property type="entry name" value="PBECR4"/>
</dbReference>
<dbReference type="eggNOG" id="ENOG5032WUV">
    <property type="taxonomic scope" value="Bacteria"/>
</dbReference>
<dbReference type="Proteomes" id="UP000004925">
    <property type="component" value="Unassembled WGS sequence"/>
</dbReference>
<organism evidence="3 4">
    <name type="scientific">Fusobacterium vincentii 4_1_13</name>
    <dbReference type="NCBI Taxonomy" id="469606"/>
    <lineage>
        <taxon>Bacteria</taxon>
        <taxon>Fusobacteriati</taxon>
        <taxon>Fusobacteriota</taxon>
        <taxon>Fusobacteriia</taxon>
        <taxon>Fusobacteriales</taxon>
        <taxon>Fusobacteriaceae</taxon>
        <taxon>Fusobacterium</taxon>
    </lineage>
</organism>
<evidence type="ECO:0000259" key="2">
    <source>
        <dbReference type="Pfam" id="PF18813"/>
    </source>
</evidence>
<feature type="domain" description="Phage-Barnase-EndoU-ColicinE5/D-RelE like nuclease 4" evidence="2">
    <location>
        <begin position="4"/>
        <end position="197"/>
    </location>
</feature>
<dbReference type="HOGENOM" id="CLU_075774_0_0_0"/>
<dbReference type="AlphaFoldDB" id="A0A0M1VVY5"/>
<evidence type="ECO:0000313" key="3">
    <source>
        <dbReference type="EMBL" id="EEO40605.1"/>
    </source>
</evidence>
<proteinExistence type="predicted"/>
<evidence type="ECO:0000313" key="4">
    <source>
        <dbReference type="Proteomes" id="UP000004925"/>
    </source>
</evidence>
<evidence type="ECO:0000256" key="1">
    <source>
        <dbReference type="SAM" id="MobiDB-lite"/>
    </source>
</evidence>
<gene>
    <name evidence="3" type="ORF">FSCG_01318</name>
</gene>
<feature type="compositionally biased region" description="Basic residues" evidence="1">
    <location>
        <begin position="220"/>
        <end position="230"/>
    </location>
</feature>
<protein>
    <recommendedName>
        <fullName evidence="2">Phage-Barnase-EndoU-ColicinE5/D-RelE like nuclease 4 domain-containing protein</fullName>
    </recommendedName>
</protein>
<feature type="region of interest" description="Disordered" evidence="1">
    <location>
        <begin position="207"/>
        <end position="239"/>
    </location>
</feature>
<comment type="caution">
    <text evidence="3">The sequence shown here is derived from an EMBL/GenBank/DDBJ whole genome shotgun (WGS) entry which is preliminary data.</text>
</comment>